<sequence>MFKKTLFLLAVLAMIGLVSCKPNNSDVDNGMDKPDIDNGTNKPDIDNGMDKLNVDVELSVNNIIIPTTEAGEEGMATALMTLKIDGKTEQDDDNWNAINVEALNGFSFYVVGMELPSGSAYALPWNFSLNELVELLVEETDFMFTLADGVDGTITINPSSVEAFGLSWATAVTAGDTIKFPAVYKITFKGNDVDGYTVVVAKKELTDVTSTITIDK</sequence>
<dbReference type="EMBL" id="JAATLM010000001">
    <property type="protein sequence ID" value="NIZ70037.1"/>
    <property type="molecule type" value="Genomic_DNA"/>
</dbReference>
<reference evidence="2" key="1">
    <citation type="submission" date="2020-03" db="EMBL/GenBank/DDBJ databases">
        <title>Spirochaetal bacteria isolated from arthropods constitute a novel genus Entomospira genus novum within the order Spirochaetales.</title>
        <authorList>
            <person name="Grana-Miraglia L."/>
            <person name="Sikutova S."/>
            <person name="Fingerle V."/>
            <person name="Sing A."/>
            <person name="Castillo-Ramirez S."/>
            <person name="Margos G."/>
            <person name="Rudolf I."/>
        </authorList>
    </citation>
    <scope>NUCLEOTIDE SEQUENCE</scope>
    <source>
        <strain evidence="2">BR149</strain>
    </source>
</reference>
<evidence type="ECO:0000313" key="3">
    <source>
        <dbReference type="Proteomes" id="UP000778951"/>
    </source>
</evidence>
<organism evidence="2 3">
    <name type="scientific">Entomospira culicis</name>
    <dbReference type="NCBI Taxonomy" id="2719989"/>
    <lineage>
        <taxon>Bacteria</taxon>
        <taxon>Pseudomonadati</taxon>
        <taxon>Spirochaetota</taxon>
        <taxon>Spirochaetia</taxon>
        <taxon>Spirochaetales</taxon>
        <taxon>Spirochaetaceae</taxon>
        <taxon>Entomospira</taxon>
    </lineage>
</organism>
<proteinExistence type="predicted"/>
<keyword evidence="3" id="KW-1185">Reference proteome</keyword>
<dbReference type="RefSeq" id="WP_167696104.1">
    <property type="nucleotide sequence ID" value="NZ_CP118181.1"/>
</dbReference>
<dbReference type="PROSITE" id="PS51257">
    <property type="entry name" value="PROKAR_LIPOPROTEIN"/>
    <property type="match status" value="1"/>
</dbReference>
<name>A0A968GJ76_9SPIO</name>
<dbReference type="AlphaFoldDB" id="A0A968GJ76"/>
<evidence type="ECO:0000256" key="1">
    <source>
        <dbReference type="SAM" id="SignalP"/>
    </source>
</evidence>
<feature type="chain" id="PRO_5037662278" evidence="1">
    <location>
        <begin position="21"/>
        <end position="216"/>
    </location>
</feature>
<protein>
    <submittedName>
        <fullName evidence="2">Uncharacterized protein</fullName>
    </submittedName>
</protein>
<accession>A0A968GJ76</accession>
<dbReference type="Proteomes" id="UP000778951">
    <property type="component" value="Unassembled WGS sequence"/>
</dbReference>
<gene>
    <name evidence="2" type="ORF">HCT48_07440</name>
</gene>
<keyword evidence="1" id="KW-0732">Signal</keyword>
<feature type="signal peptide" evidence="1">
    <location>
        <begin position="1"/>
        <end position="20"/>
    </location>
</feature>
<comment type="caution">
    <text evidence="2">The sequence shown here is derived from an EMBL/GenBank/DDBJ whole genome shotgun (WGS) entry which is preliminary data.</text>
</comment>
<evidence type="ECO:0000313" key="2">
    <source>
        <dbReference type="EMBL" id="NIZ70037.1"/>
    </source>
</evidence>